<dbReference type="Proteomes" id="UP001595916">
    <property type="component" value="Unassembled WGS sequence"/>
</dbReference>
<dbReference type="EC" id="2.3.-.-" evidence="4"/>
<sequence length="156" mass="18417">MIRLCEHKDESVWEQLNIEFMRYEYQDGNVWQDPQDKGDPSEIFSLIMREPNSPNRLYVIEEGGQTVGFMNTSWFFSVWAHGKVLLLDDLYIRKDRQGQGIGSKALSELENLLKKEGFERIQLLAEDTNPGAVRFYERENYSSQKLTFFCKYLQED</sequence>
<feature type="domain" description="N-acetyltransferase" evidence="3">
    <location>
        <begin position="1"/>
        <end position="156"/>
    </location>
</feature>
<reference evidence="5" key="1">
    <citation type="journal article" date="2019" name="Int. J. Syst. Evol. Microbiol.">
        <title>The Global Catalogue of Microorganisms (GCM) 10K type strain sequencing project: providing services to taxonomists for standard genome sequencing and annotation.</title>
        <authorList>
            <consortium name="The Broad Institute Genomics Platform"/>
            <consortium name="The Broad Institute Genome Sequencing Center for Infectious Disease"/>
            <person name="Wu L."/>
            <person name="Ma J."/>
        </authorList>
    </citation>
    <scope>NUCLEOTIDE SEQUENCE [LARGE SCALE GENOMIC DNA]</scope>
    <source>
        <strain evidence="5">CCUG 46385</strain>
    </source>
</reference>
<evidence type="ECO:0000313" key="4">
    <source>
        <dbReference type="EMBL" id="MFC4805626.1"/>
    </source>
</evidence>
<keyword evidence="2 4" id="KW-0012">Acyltransferase</keyword>
<protein>
    <submittedName>
        <fullName evidence="4">GNAT family N-acetyltransferase</fullName>
        <ecNumber evidence="4">2.3.-.-</ecNumber>
    </submittedName>
</protein>
<dbReference type="InterPro" id="IPR016181">
    <property type="entry name" value="Acyl_CoA_acyltransferase"/>
</dbReference>
<dbReference type="PROSITE" id="PS51186">
    <property type="entry name" value="GNAT"/>
    <property type="match status" value="1"/>
</dbReference>
<evidence type="ECO:0000313" key="5">
    <source>
        <dbReference type="Proteomes" id="UP001595916"/>
    </source>
</evidence>
<keyword evidence="1 4" id="KW-0808">Transferase</keyword>
<evidence type="ECO:0000256" key="2">
    <source>
        <dbReference type="ARBA" id="ARBA00023315"/>
    </source>
</evidence>
<dbReference type="PANTHER" id="PTHR10545">
    <property type="entry name" value="DIAMINE N-ACETYLTRANSFERASE"/>
    <property type="match status" value="1"/>
</dbReference>
<dbReference type="InterPro" id="IPR000182">
    <property type="entry name" value="GNAT_dom"/>
</dbReference>
<comment type="caution">
    <text evidence="4">The sequence shown here is derived from an EMBL/GenBank/DDBJ whole genome shotgun (WGS) entry which is preliminary data.</text>
</comment>
<dbReference type="RefSeq" id="WP_379789236.1">
    <property type="nucleotide sequence ID" value="NZ_JBHSHL010000055.1"/>
</dbReference>
<accession>A0ABV9QSJ4</accession>
<gene>
    <name evidence="4" type="ORF">ACFO4R_11180</name>
</gene>
<evidence type="ECO:0000259" key="3">
    <source>
        <dbReference type="PROSITE" id="PS51186"/>
    </source>
</evidence>
<dbReference type="InterPro" id="IPR051016">
    <property type="entry name" value="Diverse_Substrate_AcTransf"/>
</dbReference>
<dbReference type="PANTHER" id="PTHR10545:SF29">
    <property type="entry name" value="GH14572P-RELATED"/>
    <property type="match status" value="1"/>
</dbReference>
<evidence type="ECO:0000256" key="1">
    <source>
        <dbReference type="ARBA" id="ARBA00022679"/>
    </source>
</evidence>
<dbReference type="CDD" id="cd04301">
    <property type="entry name" value="NAT_SF"/>
    <property type="match status" value="1"/>
</dbReference>
<dbReference type="GO" id="GO:0016746">
    <property type="term" value="F:acyltransferase activity"/>
    <property type="evidence" value="ECO:0007669"/>
    <property type="project" value="UniProtKB-KW"/>
</dbReference>
<dbReference type="SUPFAM" id="SSF55729">
    <property type="entry name" value="Acyl-CoA N-acyltransferases (Nat)"/>
    <property type="match status" value="1"/>
</dbReference>
<dbReference type="Gene3D" id="3.40.630.30">
    <property type="match status" value="1"/>
</dbReference>
<keyword evidence="5" id="KW-1185">Reference proteome</keyword>
<organism evidence="4 5">
    <name type="scientific">Filifactor villosus</name>
    <dbReference type="NCBI Taxonomy" id="29374"/>
    <lineage>
        <taxon>Bacteria</taxon>
        <taxon>Bacillati</taxon>
        <taxon>Bacillota</taxon>
        <taxon>Clostridia</taxon>
        <taxon>Peptostreptococcales</taxon>
        <taxon>Filifactoraceae</taxon>
        <taxon>Filifactor</taxon>
    </lineage>
</organism>
<dbReference type="EMBL" id="JBHSHL010000055">
    <property type="protein sequence ID" value="MFC4805626.1"/>
    <property type="molecule type" value="Genomic_DNA"/>
</dbReference>
<dbReference type="Pfam" id="PF00583">
    <property type="entry name" value="Acetyltransf_1"/>
    <property type="match status" value="1"/>
</dbReference>
<proteinExistence type="predicted"/>
<name>A0ABV9QSJ4_9FIRM</name>